<reference evidence="2 3" key="1">
    <citation type="submission" date="2014-05" db="EMBL/GenBank/DDBJ databases">
        <title>Genome Announcement of Sphingobium lucknowense F2.</title>
        <authorList>
            <person name="Lal R."/>
            <person name="Negi V."/>
            <person name="Lata P."/>
            <person name="Sangwan N."/>
            <person name="Gupta S.K."/>
            <person name="Rao D.L.N."/>
            <person name="Das S."/>
        </authorList>
    </citation>
    <scope>NUCLEOTIDE SEQUENCE [LARGE SCALE GENOMIC DNA]</scope>
    <source>
        <strain evidence="2 3">F2</strain>
    </source>
</reference>
<proteinExistence type="predicted"/>
<protein>
    <recommendedName>
        <fullName evidence="4">Transporter</fullName>
    </recommendedName>
</protein>
<keyword evidence="1" id="KW-0732">Signal</keyword>
<feature type="signal peptide" evidence="1">
    <location>
        <begin position="1"/>
        <end position="17"/>
    </location>
</feature>
<dbReference type="AlphaFoldDB" id="A0A8E1C356"/>
<dbReference type="EMBL" id="JANF02000050">
    <property type="protein sequence ID" value="KER36593.1"/>
    <property type="molecule type" value="Genomic_DNA"/>
</dbReference>
<feature type="chain" id="PRO_5034007760" description="Transporter" evidence="1">
    <location>
        <begin position="18"/>
        <end position="289"/>
    </location>
</feature>
<dbReference type="Proteomes" id="UP000028135">
    <property type="component" value="Unassembled WGS sequence"/>
</dbReference>
<accession>A0A8E1C356</accession>
<evidence type="ECO:0000313" key="3">
    <source>
        <dbReference type="Proteomes" id="UP000028135"/>
    </source>
</evidence>
<organism evidence="2 3">
    <name type="scientific">Sphingobium indicum F2</name>
    <dbReference type="NCBI Taxonomy" id="1450518"/>
    <lineage>
        <taxon>Bacteria</taxon>
        <taxon>Pseudomonadati</taxon>
        <taxon>Pseudomonadota</taxon>
        <taxon>Alphaproteobacteria</taxon>
        <taxon>Sphingomonadales</taxon>
        <taxon>Sphingomonadaceae</taxon>
        <taxon>Sphingobium</taxon>
    </lineage>
</organism>
<evidence type="ECO:0000256" key="1">
    <source>
        <dbReference type="SAM" id="SignalP"/>
    </source>
</evidence>
<evidence type="ECO:0008006" key="4">
    <source>
        <dbReference type="Google" id="ProtNLM"/>
    </source>
</evidence>
<evidence type="ECO:0000313" key="2">
    <source>
        <dbReference type="EMBL" id="KER36593.1"/>
    </source>
</evidence>
<comment type="caution">
    <text evidence="2">The sequence shown here is derived from an EMBL/GenBank/DDBJ whole genome shotgun (WGS) entry which is preliminary data.</text>
</comment>
<dbReference type="Pfam" id="PF20367">
    <property type="entry name" value="DUF6662"/>
    <property type="match status" value="1"/>
</dbReference>
<dbReference type="InterPro" id="IPR046603">
    <property type="entry name" value="DUF6662"/>
</dbReference>
<name>A0A8E1C356_9SPHN</name>
<gene>
    <name evidence="2" type="ORF">AL00_09945</name>
</gene>
<sequence>MAGLAGAAFVLATPAMAGEPLFGYVYTTDVMPKGKTEIEQWVTLREDQANGHFHDVKLRTEVEHGITDNFQISGYLNTSYISANRNSVNGTTEGLDIPPAHDPARPYNKFRFDTVSAEMIWRVMSPYKKPFGLAFYVEPEIGPHERAIELKVIAQKNFLDDRLVLAANAFVEFEHEEQDGEVEKATQLEFDAGASYRFRPNWSFGIEYRNHNEFVGYTLGHGSQEHTAHFVGPNIHYANQKWFFTLSALYQIHAKGYNDEQRDNIVNGRIYGDEHTRWDGIRLKIGRVF</sequence>